<name>A0ABP7A8P9_9ACTN</name>
<proteinExistence type="predicted"/>
<organism evidence="1 2">
    <name type="scientific">Microlunatus ginsengisoli</name>
    <dbReference type="NCBI Taxonomy" id="363863"/>
    <lineage>
        <taxon>Bacteria</taxon>
        <taxon>Bacillati</taxon>
        <taxon>Actinomycetota</taxon>
        <taxon>Actinomycetes</taxon>
        <taxon>Propionibacteriales</taxon>
        <taxon>Propionibacteriaceae</taxon>
        <taxon>Microlunatus</taxon>
    </lineage>
</organism>
<reference evidence="2" key="1">
    <citation type="journal article" date="2019" name="Int. J. Syst. Evol. Microbiol.">
        <title>The Global Catalogue of Microorganisms (GCM) 10K type strain sequencing project: providing services to taxonomists for standard genome sequencing and annotation.</title>
        <authorList>
            <consortium name="The Broad Institute Genomics Platform"/>
            <consortium name="The Broad Institute Genome Sequencing Center for Infectious Disease"/>
            <person name="Wu L."/>
            <person name="Ma J."/>
        </authorList>
    </citation>
    <scope>NUCLEOTIDE SEQUENCE [LARGE SCALE GENOMIC DNA]</scope>
    <source>
        <strain evidence="2">JCM 16929</strain>
    </source>
</reference>
<keyword evidence="2" id="KW-1185">Reference proteome</keyword>
<evidence type="ECO:0000313" key="1">
    <source>
        <dbReference type="EMBL" id="GAA3627102.1"/>
    </source>
</evidence>
<comment type="caution">
    <text evidence="1">The sequence shown here is derived from an EMBL/GenBank/DDBJ whole genome shotgun (WGS) entry which is preliminary data.</text>
</comment>
<sequence>MIAGDLDAVDAVLAAAPTSADPGVLVVAAVLSGERGYLDRGAAAAGAARDRQLVALADAFLRGDHDLFDVLVREHLAAYPDQVPAAWLAARHSASPSRRFVNPERSMS</sequence>
<dbReference type="EMBL" id="BAABAB010000022">
    <property type="protein sequence ID" value="GAA3627102.1"/>
    <property type="molecule type" value="Genomic_DNA"/>
</dbReference>
<accession>A0ABP7A8P9</accession>
<protein>
    <submittedName>
        <fullName evidence="1">Uncharacterized protein</fullName>
    </submittedName>
</protein>
<evidence type="ECO:0000313" key="2">
    <source>
        <dbReference type="Proteomes" id="UP001501490"/>
    </source>
</evidence>
<gene>
    <name evidence="1" type="ORF">GCM10022236_31760</name>
</gene>
<dbReference type="Proteomes" id="UP001501490">
    <property type="component" value="Unassembled WGS sequence"/>
</dbReference>